<protein>
    <submittedName>
        <fullName evidence="1">Uncharacterized protein</fullName>
    </submittedName>
</protein>
<reference evidence="1 2" key="1">
    <citation type="submission" date="2021-07" db="EMBL/GenBank/DDBJ databases">
        <authorList>
            <person name="Palmer J.M."/>
        </authorList>
    </citation>
    <scope>NUCLEOTIDE SEQUENCE [LARGE SCALE GENOMIC DNA]</scope>
    <source>
        <strain evidence="1 2">AT_MEX2019</strain>
        <tissue evidence="1">Muscle</tissue>
    </source>
</reference>
<name>A0ABU7AA79_9TELE</name>
<proteinExistence type="predicted"/>
<dbReference type="Proteomes" id="UP001345963">
    <property type="component" value="Unassembled WGS sequence"/>
</dbReference>
<gene>
    <name evidence="1" type="ORF">ATANTOWER_026820</name>
</gene>
<organism evidence="1 2">
    <name type="scientific">Ataeniobius toweri</name>
    <dbReference type="NCBI Taxonomy" id="208326"/>
    <lineage>
        <taxon>Eukaryota</taxon>
        <taxon>Metazoa</taxon>
        <taxon>Chordata</taxon>
        <taxon>Craniata</taxon>
        <taxon>Vertebrata</taxon>
        <taxon>Euteleostomi</taxon>
        <taxon>Actinopterygii</taxon>
        <taxon>Neopterygii</taxon>
        <taxon>Teleostei</taxon>
        <taxon>Neoteleostei</taxon>
        <taxon>Acanthomorphata</taxon>
        <taxon>Ovalentaria</taxon>
        <taxon>Atherinomorphae</taxon>
        <taxon>Cyprinodontiformes</taxon>
        <taxon>Goodeidae</taxon>
        <taxon>Ataeniobius</taxon>
    </lineage>
</organism>
<sequence length="107" mass="12129">MQEPFYSHSTKDDLKSYRTRRKTTLKSVQELRTVMNKISQSICFGRLLCSNPSRSNIVISPTPSPGFPLLHHVPVSLMIWPIFLSHLTHNTSLFSISSVARPVSHLP</sequence>
<evidence type="ECO:0000313" key="1">
    <source>
        <dbReference type="EMBL" id="MED6234689.1"/>
    </source>
</evidence>
<dbReference type="EMBL" id="JAHUTI010009900">
    <property type="protein sequence ID" value="MED6234689.1"/>
    <property type="molecule type" value="Genomic_DNA"/>
</dbReference>
<evidence type="ECO:0000313" key="2">
    <source>
        <dbReference type="Proteomes" id="UP001345963"/>
    </source>
</evidence>
<accession>A0ABU7AA79</accession>
<keyword evidence="2" id="KW-1185">Reference proteome</keyword>
<comment type="caution">
    <text evidence="1">The sequence shown here is derived from an EMBL/GenBank/DDBJ whole genome shotgun (WGS) entry which is preliminary data.</text>
</comment>